<evidence type="ECO:0000256" key="1">
    <source>
        <dbReference type="SAM" id="Phobius"/>
    </source>
</evidence>
<proteinExistence type="predicted"/>
<feature type="transmembrane region" description="Helical" evidence="1">
    <location>
        <begin position="71"/>
        <end position="89"/>
    </location>
</feature>
<reference evidence="2 3" key="1">
    <citation type="journal article" date="2015" name="Genome Announc.">
        <title>Expanding the biotechnology potential of lactobacilli through comparative genomics of 213 strains and associated genera.</title>
        <authorList>
            <person name="Sun Z."/>
            <person name="Harris H.M."/>
            <person name="McCann A."/>
            <person name="Guo C."/>
            <person name="Argimon S."/>
            <person name="Zhang W."/>
            <person name="Yang X."/>
            <person name="Jeffery I.B."/>
            <person name="Cooney J.C."/>
            <person name="Kagawa T.F."/>
            <person name="Liu W."/>
            <person name="Song Y."/>
            <person name="Salvetti E."/>
            <person name="Wrobel A."/>
            <person name="Rasinkangas P."/>
            <person name="Parkhill J."/>
            <person name="Rea M.C."/>
            <person name="O'Sullivan O."/>
            <person name="Ritari J."/>
            <person name="Douillard F.P."/>
            <person name="Paul Ross R."/>
            <person name="Yang R."/>
            <person name="Briner A.E."/>
            <person name="Felis G.E."/>
            <person name="de Vos W.M."/>
            <person name="Barrangou R."/>
            <person name="Klaenhammer T.R."/>
            <person name="Caufield P.W."/>
            <person name="Cui Y."/>
            <person name="Zhang H."/>
            <person name="O'Toole P.W."/>
        </authorList>
    </citation>
    <scope>NUCLEOTIDE SEQUENCE [LARGE SCALE GENOMIC DNA]</scope>
    <source>
        <strain evidence="2 3">DSM 16634</strain>
    </source>
</reference>
<name>A0A0R1TYB5_9LACO</name>
<feature type="transmembrane region" description="Helical" evidence="1">
    <location>
        <begin position="134"/>
        <end position="156"/>
    </location>
</feature>
<sequence length="165" mass="18514">MKTGTKKGWMFFLLCVSLLRTVIGFYATCFGKKQSLDLSSTGDSQADVLLNDLKVVLDKQYLFSTNAYNKLLVGLLLIILILALASWSVNYRQSLLLYLAYFVLSLVKVIYGYINTLQIANFYTAVSQRTATLTTAKISLIIMIMIYAAISCFILYNLRSVTKGK</sequence>
<dbReference type="STRING" id="1423724.FC32_GL001091"/>
<gene>
    <name evidence="2" type="ORF">FC32_GL001091</name>
</gene>
<evidence type="ECO:0000313" key="2">
    <source>
        <dbReference type="EMBL" id="KRL83827.1"/>
    </source>
</evidence>
<keyword evidence="3" id="KW-1185">Reference proteome</keyword>
<dbReference type="RefSeq" id="WP_025087701.1">
    <property type="nucleotide sequence ID" value="NZ_AZFT01000053.1"/>
</dbReference>
<feature type="transmembrane region" description="Helical" evidence="1">
    <location>
        <begin position="96"/>
        <end position="114"/>
    </location>
</feature>
<dbReference type="Proteomes" id="UP000051324">
    <property type="component" value="Unassembled WGS sequence"/>
</dbReference>
<evidence type="ECO:0008006" key="4">
    <source>
        <dbReference type="Google" id="ProtNLM"/>
    </source>
</evidence>
<keyword evidence="1" id="KW-0812">Transmembrane</keyword>
<dbReference type="AlphaFoldDB" id="A0A0R1TYB5"/>
<accession>A0A0R1TYB5</accession>
<dbReference type="EMBL" id="AZFT01000053">
    <property type="protein sequence ID" value="KRL83827.1"/>
    <property type="molecule type" value="Genomic_DNA"/>
</dbReference>
<evidence type="ECO:0000313" key="3">
    <source>
        <dbReference type="Proteomes" id="UP000051324"/>
    </source>
</evidence>
<keyword evidence="1" id="KW-1133">Transmembrane helix</keyword>
<keyword evidence="1" id="KW-0472">Membrane</keyword>
<protein>
    <recommendedName>
        <fullName evidence="4">Major facilitator superfamily permease</fullName>
    </recommendedName>
</protein>
<comment type="caution">
    <text evidence="2">The sequence shown here is derived from an EMBL/GenBank/DDBJ whole genome shotgun (WGS) entry which is preliminary data.</text>
</comment>
<organism evidence="2 3">
    <name type="scientific">Ligilactobacillus apodemi DSM 16634 = JCM 16172</name>
    <dbReference type="NCBI Taxonomy" id="1423724"/>
    <lineage>
        <taxon>Bacteria</taxon>
        <taxon>Bacillati</taxon>
        <taxon>Bacillota</taxon>
        <taxon>Bacilli</taxon>
        <taxon>Lactobacillales</taxon>
        <taxon>Lactobacillaceae</taxon>
        <taxon>Ligilactobacillus</taxon>
    </lineage>
</organism>
<dbReference type="PATRIC" id="fig|1423724.4.peg.1134"/>